<protein>
    <submittedName>
        <fullName evidence="3">Uncharacterized protein</fullName>
    </submittedName>
</protein>
<dbReference type="EMBL" id="JASCZI010091477">
    <property type="protein sequence ID" value="MED6150445.1"/>
    <property type="molecule type" value="Genomic_DNA"/>
</dbReference>
<accession>A0ABU6TPT3</accession>
<evidence type="ECO:0000256" key="1">
    <source>
        <dbReference type="SAM" id="MobiDB-lite"/>
    </source>
</evidence>
<evidence type="ECO:0000313" key="4">
    <source>
        <dbReference type="Proteomes" id="UP001341840"/>
    </source>
</evidence>
<keyword evidence="2" id="KW-1133">Transmembrane helix</keyword>
<proteinExistence type="predicted"/>
<feature type="region of interest" description="Disordered" evidence="1">
    <location>
        <begin position="134"/>
        <end position="171"/>
    </location>
</feature>
<feature type="compositionally biased region" description="Low complexity" evidence="1">
    <location>
        <begin position="81"/>
        <end position="95"/>
    </location>
</feature>
<comment type="caution">
    <text evidence="3">The sequence shown here is derived from an EMBL/GenBank/DDBJ whole genome shotgun (WGS) entry which is preliminary data.</text>
</comment>
<evidence type="ECO:0000256" key="2">
    <source>
        <dbReference type="SAM" id="Phobius"/>
    </source>
</evidence>
<feature type="transmembrane region" description="Helical" evidence="2">
    <location>
        <begin position="258"/>
        <end position="276"/>
    </location>
</feature>
<dbReference type="Proteomes" id="UP001341840">
    <property type="component" value="Unassembled WGS sequence"/>
</dbReference>
<gene>
    <name evidence="3" type="ORF">PIB30_072383</name>
</gene>
<name>A0ABU6TPT3_9FABA</name>
<evidence type="ECO:0000313" key="3">
    <source>
        <dbReference type="EMBL" id="MED6150445.1"/>
    </source>
</evidence>
<sequence length="277" mass="29144">MANELIWSVTLANPTDPPSLYGLMFEGPPLSGRDDRSLKDPPHSPLLATVAAAAGGDRKEPNVSVVVAGRSGPVLLVWSGSSGTVSTGSSTAAQGSEGGGYGTGDDEWKSFFSLPSRLSPSMVVMVVSLVVRRRRRHGEDDNEGAATASPPSHGGHESFDGVGTSRQRRGAQQRHRELLLLSLSMASTAASRRQRMVASWVMAATKSRLRTATSRVAVATGPSSSSRHISLSVSSSTAAEQWPSLAGAVISLSLPSSFSVISFVSSSFFFVWGVWWA</sequence>
<feature type="region of interest" description="Disordered" evidence="1">
    <location>
        <begin position="81"/>
        <end position="102"/>
    </location>
</feature>
<keyword evidence="2" id="KW-0472">Membrane</keyword>
<keyword evidence="4" id="KW-1185">Reference proteome</keyword>
<organism evidence="3 4">
    <name type="scientific">Stylosanthes scabra</name>
    <dbReference type="NCBI Taxonomy" id="79078"/>
    <lineage>
        <taxon>Eukaryota</taxon>
        <taxon>Viridiplantae</taxon>
        <taxon>Streptophyta</taxon>
        <taxon>Embryophyta</taxon>
        <taxon>Tracheophyta</taxon>
        <taxon>Spermatophyta</taxon>
        <taxon>Magnoliopsida</taxon>
        <taxon>eudicotyledons</taxon>
        <taxon>Gunneridae</taxon>
        <taxon>Pentapetalae</taxon>
        <taxon>rosids</taxon>
        <taxon>fabids</taxon>
        <taxon>Fabales</taxon>
        <taxon>Fabaceae</taxon>
        <taxon>Papilionoideae</taxon>
        <taxon>50 kb inversion clade</taxon>
        <taxon>dalbergioids sensu lato</taxon>
        <taxon>Dalbergieae</taxon>
        <taxon>Pterocarpus clade</taxon>
        <taxon>Stylosanthes</taxon>
    </lineage>
</organism>
<keyword evidence="2" id="KW-0812">Transmembrane</keyword>
<reference evidence="3 4" key="1">
    <citation type="journal article" date="2023" name="Plants (Basel)">
        <title>Bridging the Gap: Combining Genomics and Transcriptomics Approaches to Understand Stylosanthes scabra, an Orphan Legume from the Brazilian Caatinga.</title>
        <authorList>
            <person name="Ferreira-Neto J.R.C."/>
            <person name="da Silva M.D."/>
            <person name="Binneck E."/>
            <person name="de Melo N.F."/>
            <person name="da Silva R.H."/>
            <person name="de Melo A.L.T.M."/>
            <person name="Pandolfi V."/>
            <person name="Bustamante F.O."/>
            <person name="Brasileiro-Vidal A.C."/>
            <person name="Benko-Iseppon A.M."/>
        </authorList>
    </citation>
    <scope>NUCLEOTIDE SEQUENCE [LARGE SCALE GENOMIC DNA]</scope>
    <source>
        <tissue evidence="3">Leaves</tissue>
    </source>
</reference>